<comment type="subcellular location">
    <subcellularLocation>
        <location evidence="1">Membrane</location>
        <topology evidence="1">Multi-pass membrane protein</topology>
    </subcellularLocation>
</comment>
<keyword evidence="4" id="KW-0378">Hydrolase</keyword>
<feature type="transmembrane region" description="Helical" evidence="7">
    <location>
        <begin position="279"/>
        <end position="300"/>
    </location>
</feature>
<evidence type="ECO:0000256" key="7">
    <source>
        <dbReference type="SAM" id="Phobius"/>
    </source>
</evidence>
<evidence type="ECO:0000256" key="4">
    <source>
        <dbReference type="ARBA" id="ARBA00022801"/>
    </source>
</evidence>
<dbReference type="PANTHER" id="PTHR43731:SF14">
    <property type="entry name" value="PRESENILIN-ASSOCIATED RHOMBOID-LIKE PROTEIN, MITOCHONDRIAL"/>
    <property type="match status" value="1"/>
</dbReference>
<reference evidence="10" key="1">
    <citation type="journal article" date="2019" name="Int. J. Syst. Evol. Microbiol.">
        <title>The Global Catalogue of Microorganisms (GCM) 10K type strain sequencing project: providing services to taxonomists for standard genome sequencing and annotation.</title>
        <authorList>
            <consortium name="The Broad Institute Genomics Platform"/>
            <consortium name="The Broad Institute Genome Sequencing Center for Infectious Disease"/>
            <person name="Wu L."/>
            <person name="Ma J."/>
        </authorList>
    </citation>
    <scope>NUCLEOTIDE SEQUENCE [LARGE SCALE GENOMIC DNA]</scope>
    <source>
        <strain evidence="10">JCM 16950</strain>
    </source>
</reference>
<dbReference type="RefSeq" id="WP_344779644.1">
    <property type="nucleotide sequence ID" value="NZ_BAABAF010000001.1"/>
</dbReference>
<organism evidence="9 10">
    <name type="scientific">Microbacterium kribbense</name>
    <dbReference type="NCBI Taxonomy" id="433645"/>
    <lineage>
        <taxon>Bacteria</taxon>
        <taxon>Bacillati</taxon>
        <taxon>Actinomycetota</taxon>
        <taxon>Actinomycetes</taxon>
        <taxon>Micrococcales</taxon>
        <taxon>Microbacteriaceae</taxon>
        <taxon>Microbacterium</taxon>
    </lineage>
</organism>
<feature type="transmembrane region" description="Helical" evidence="7">
    <location>
        <begin position="169"/>
        <end position="187"/>
    </location>
</feature>
<feature type="domain" description="Peptidase S54 rhomboid" evidence="8">
    <location>
        <begin position="129"/>
        <end position="267"/>
    </location>
</feature>
<keyword evidence="9" id="KW-0645">Protease</keyword>
<dbReference type="GO" id="GO:0008233">
    <property type="term" value="F:peptidase activity"/>
    <property type="evidence" value="ECO:0007669"/>
    <property type="project" value="UniProtKB-KW"/>
</dbReference>
<dbReference type="Proteomes" id="UP001500540">
    <property type="component" value="Unassembled WGS sequence"/>
</dbReference>
<dbReference type="GO" id="GO:0006508">
    <property type="term" value="P:proteolysis"/>
    <property type="evidence" value="ECO:0007669"/>
    <property type="project" value="UniProtKB-KW"/>
</dbReference>
<accession>A0ABP7G3D8</accession>
<keyword evidence="3 7" id="KW-0812">Transmembrane</keyword>
<comment type="similarity">
    <text evidence="2">Belongs to the peptidase S54 family.</text>
</comment>
<feature type="transmembrane region" description="Helical" evidence="7">
    <location>
        <begin position="193"/>
        <end position="211"/>
    </location>
</feature>
<evidence type="ECO:0000313" key="10">
    <source>
        <dbReference type="Proteomes" id="UP001500540"/>
    </source>
</evidence>
<dbReference type="Gene3D" id="1.20.1540.10">
    <property type="entry name" value="Rhomboid-like"/>
    <property type="match status" value="1"/>
</dbReference>
<dbReference type="PANTHER" id="PTHR43731">
    <property type="entry name" value="RHOMBOID PROTEASE"/>
    <property type="match status" value="1"/>
</dbReference>
<evidence type="ECO:0000256" key="2">
    <source>
        <dbReference type="ARBA" id="ARBA00009045"/>
    </source>
</evidence>
<protein>
    <submittedName>
        <fullName evidence="9">Rhomboid family intramembrane serine protease</fullName>
    </submittedName>
</protein>
<evidence type="ECO:0000256" key="3">
    <source>
        <dbReference type="ARBA" id="ARBA00022692"/>
    </source>
</evidence>
<keyword evidence="5 7" id="KW-1133">Transmembrane helix</keyword>
<dbReference type="InterPro" id="IPR022764">
    <property type="entry name" value="Peptidase_S54_rhomboid_dom"/>
</dbReference>
<gene>
    <name evidence="9" type="ORF">GCM10022240_02170</name>
</gene>
<keyword evidence="10" id="KW-1185">Reference proteome</keyword>
<evidence type="ECO:0000256" key="6">
    <source>
        <dbReference type="ARBA" id="ARBA00023136"/>
    </source>
</evidence>
<keyword evidence="6 7" id="KW-0472">Membrane</keyword>
<name>A0ABP7G3D8_9MICO</name>
<evidence type="ECO:0000256" key="5">
    <source>
        <dbReference type="ARBA" id="ARBA00022989"/>
    </source>
</evidence>
<dbReference type="Pfam" id="PF01694">
    <property type="entry name" value="Rhomboid"/>
    <property type="match status" value="1"/>
</dbReference>
<feature type="transmembrane region" description="Helical" evidence="7">
    <location>
        <begin position="87"/>
        <end position="105"/>
    </location>
</feature>
<feature type="transmembrane region" description="Helical" evidence="7">
    <location>
        <begin position="249"/>
        <end position="267"/>
    </location>
</feature>
<dbReference type="SUPFAM" id="SSF144091">
    <property type="entry name" value="Rhomboid-like"/>
    <property type="match status" value="1"/>
</dbReference>
<dbReference type="InterPro" id="IPR035952">
    <property type="entry name" value="Rhomboid-like_sf"/>
</dbReference>
<evidence type="ECO:0000256" key="1">
    <source>
        <dbReference type="ARBA" id="ARBA00004141"/>
    </source>
</evidence>
<feature type="transmembrane region" description="Helical" evidence="7">
    <location>
        <begin position="133"/>
        <end position="157"/>
    </location>
</feature>
<proteinExistence type="inferred from homology"/>
<sequence length="301" mass="32853">MTSPDFAANRDNFCYRHPDRQSFVLCQRCLRTICPECQTQAPVGVICPQCLRDQQQAATPGQRRAQRRWRGGSARAATIAPVDHRPLATYAIIAVTVFVYLTQLVPNSPVEQWLLLWGGYLIPSLGHFEPWRLLTVLFVHSGWLHIGLNMLALWMIGRILEPLLGRSRFVVLYLIAGIGGSMGAVLLAPTVPVVGASGAIFGLFGALLIIGRHIGANVTGIAVIIGINFAYPFVIGILSGSMAAVQISWQAHLGGLVAGCVVGFIYTRTRAIRRRRLQVWLLVAVTVVLLGLLIIPATLYV</sequence>
<evidence type="ECO:0000259" key="8">
    <source>
        <dbReference type="Pfam" id="PF01694"/>
    </source>
</evidence>
<evidence type="ECO:0000313" key="9">
    <source>
        <dbReference type="EMBL" id="GAA3752695.1"/>
    </source>
</evidence>
<feature type="transmembrane region" description="Helical" evidence="7">
    <location>
        <begin position="218"/>
        <end position="243"/>
    </location>
</feature>
<comment type="caution">
    <text evidence="9">The sequence shown here is derived from an EMBL/GenBank/DDBJ whole genome shotgun (WGS) entry which is preliminary data.</text>
</comment>
<dbReference type="EMBL" id="BAABAF010000001">
    <property type="protein sequence ID" value="GAA3752695.1"/>
    <property type="molecule type" value="Genomic_DNA"/>
</dbReference>
<dbReference type="InterPro" id="IPR050925">
    <property type="entry name" value="Rhomboid_protease_S54"/>
</dbReference>